<comment type="caution">
    <text evidence="1">The sequence shown here is derived from an EMBL/GenBank/DDBJ whole genome shotgun (WGS) entry which is preliminary data.</text>
</comment>
<accession>A0AAV2ZHA1</accession>
<sequence>MKTRTRRLRVKTPRTQTKSEKITISTGLWVIRLSVGKLSNLFSTSSFTSLNQVMFLTLNSSDSLGRSAGRLVICNDYRHCSAFHLHFHNKL</sequence>
<evidence type="ECO:0000313" key="2">
    <source>
        <dbReference type="Proteomes" id="UP001146120"/>
    </source>
</evidence>
<gene>
    <name evidence="1" type="ORF">N0F65_011065</name>
</gene>
<dbReference type="AlphaFoldDB" id="A0AAV2ZHA1"/>
<evidence type="ECO:0000313" key="1">
    <source>
        <dbReference type="EMBL" id="DBA04517.1"/>
    </source>
</evidence>
<proteinExistence type="predicted"/>
<keyword evidence="2" id="KW-1185">Reference proteome</keyword>
<reference evidence="1" key="2">
    <citation type="journal article" date="2023" name="Microbiol Resour">
        <title>Decontamination and Annotation of the Draft Genome Sequence of the Oomycete Lagenidium giganteum ARSEF 373.</title>
        <authorList>
            <person name="Morgan W.R."/>
            <person name="Tartar A."/>
        </authorList>
    </citation>
    <scope>NUCLEOTIDE SEQUENCE</scope>
    <source>
        <strain evidence="1">ARSEF 373</strain>
    </source>
</reference>
<protein>
    <submittedName>
        <fullName evidence="1">Uncharacterized protein</fullName>
    </submittedName>
</protein>
<dbReference type="EMBL" id="DAKRPA010000007">
    <property type="protein sequence ID" value="DBA04517.1"/>
    <property type="molecule type" value="Genomic_DNA"/>
</dbReference>
<organism evidence="1 2">
    <name type="scientific">Lagenidium giganteum</name>
    <dbReference type="NCBI Taxonomy" id="4803"/>
    <lineage>
        <taxon>Eukaryota</taxon>
        <taxon>Sar</taxon>
        <taxon>Stramenopiles</taxon>
        <taxon>Oomycota</taxon>
        <taxon>Peronosporomycetes</taxon>
        <taxon>Pythiales</taxon>
        <taxon>Pythiaceae</taxon>
    </lineage>
</organism>
<reference evidence="1" key="1">
    <citation type="submission" date="2022-11" db="EMBL/GenBank/DDBJ databases">
        <authorList>
            <person name="Morgan W.R."/>
            <person name="Tartar A."/>
        </authorList>
    </citation>
    <scope>NUCLEOTIDE SEQUENCE</scope>
    <source>
        <strain evidence="1">ARSEF 373</strain>
    </source>
</reference>
<name>A0AAV2ZHA1_9STRA</name>
<dbReference type="Proteomes" id="UP001146120">
    <property type="component" value="Unassembled WGS sequence"/>
</dbReference>